<dbReference type="SUPFAM" id="SSF51338">
    <property type="entry name" value="Composite domain of metallo-dependent hydrolases"/>
    <property type="match status" value="1"/>
</dbReference>
<dbReference type="InterPro" id="IPR032466">
    <property type="entry name" value="Metal_Hydrolase"/>
</dbReference>
<dbReference type="SUPFAM" id="SSF51556">
    <property type="entry name" value="Metallo-dependent hydrolases"/>
    <property type="match status" value="1"/>
</dbReference>
<keyword evidence="1" id="KW-0862">Zinc</keyword>
<dbReference type="PIRSF" id="PIRSF039004">
    <property type="entry name" value="ADE_EF_0837"/>
    <property type="match status" value="1"/>
</dbReference>
<dbReference type="Gene3D" id="2.30.40.10">
    <property type="entry name" value="Urease, subunit C, domain 1"/>
    <property type="match status" value="1"/>
</dbReference>
<feature type="modified residue" description="N6-carboxylysine" evidence="2">
    <location>
        <position position="153"/>
    </location>
</feature>
<reference evidence="4 5" key="1">
    <citation type="submission" date="2020-03" db="EMBL/GenBank/DDBJ databases">
        <title>Soil Listeria distribution.</title>
        <authorList>
            <person name="Liao J."/>
            <person name="Wiedmann M."/>
        </authorList>
    </citation>
    <scope>NUCLEOTIDE SEQUENCE [LARGE SCALE GENOMIC DNA]</scope>
    <source>
        <strain evidence="4 5">FSL L7-1645</strain>
    </source>
</reference>
<keyword evidence="4" id="KW-0378">Hydrolase</keyword>
<dbReference type="GO" id="GO:0019213">
    <property type="term" value="F:deacetylase activity"/>
    <property type="evidence" value="ECO:0007669"/>
    <property type="project" value="InterPro"/>
</dbReference>
<dbReference type="PANTHER" id="PTHR42717">
    <property type="entry name" value="DIHYDROOROTASE-RELATED"/>
    <property type="match status" value="1"/>
</dbReference>
<accession>A0A841YC72</accession>
<dbReference type="NCBIfam" id="TIGR03583">
    <property type="entry name" value="EF_0837"/>
    <property type="match status" value="1"/>
</dbReference>
<evidence type="ECO:0000313" key="4">
    <source>
        <dbReference type="EMBL" id="MBC1397895.1"/>
    </source>
</evidence>
<feature type="binding site" description="via carbamate group" evidence="1">
    <location>
        <position position="153"/>
    </location>
    <ligand>
        <name>Zn(2+)</name>
        <dbReference type="ChEBI" id="CHEBI:29105"/>
        <label>1</label>
    </ligand>
</feature>
<dbReference type="EMBL" id="JAARPY010000002">
    <property type="protein sequence ID" value="MBC1397895.1"/>
    <property type="molecule type" value="Genomic_DNA"/>
</dbReference>
<dbReference type="GO" id="GO:0046872">
    <property type="term" value="F:metal ion binding"/>
    <property type="evidence" value="ECO:0007669"/>
    <property type="project" value="UniProtKB-KW"/>
</dbReference>
<evidence type="ECO:0000313" key="5">
    <source>
        <dbReference type="Proteomes" id="UP000571128"/>
    </source>
</evidence>
<dbReference type="Gene3D" id="3.20.20.140">
    <property type="entry name" value="Metal-dependent hydrolases"/>
    <property type="match status" value="1"/>
</dbReference>
<protein>
    <submittedName>
        <fullName evidence="4">Amidohydrolase/deacetylase family metallohydrolase</fullName>
        <ecNumber evidence="4">3.5.2.3</ecNumber>
    </submittedName>
</protein>
<dbReference type="PANTHER" id="PTHR42717:SF1">
    <property type="entry name" value="IMIDAZOLONEPROPIONASE AND RELATED AMIDOHYDROLASES"/>
    <property type="match status" value="1"/>
</dbReference>
<sequence>MVFDILIKNAKTVDGNNLCVAIKQGKIVAVAPSIQNEKAEKIVDLKSKRFISAGWIDDHVHCDNDMPIYYDSPDEIGIKKGVTTIIDAGSTGADTIQEFYQHTRSAKTNVYALINISKTGIIAQNELANMKNIQKELVKQCVEALPHFILGLKARMSKTVVGDNNYIPLEIAKELQAELHDLPIMVHIGSNPPELNEVLERLDKRDVLTHCFNGKENGIINQTTQTIKECAWDAYKRGVRFDIGHGTDSFNFKTASLAKKAGMTPFSLSTDIYYKNRESGPVFDLATTMEKLRVVGYSLEEIMLMVTEHAADNFHLKNKGRLEVGYDADITIFDIVKGTKELVDSNGNKEVTQELIIPTCTIVGGEIYENEPISKI</sequence>
<feature type="binding site" evidence="1">
    <location>
        <position position="61"/>
    </location>
    <ligand>
        <name>Zn(2+)</name>
        <dbReference type="ChEBI" id="CHEBI:29105"/>
        <label>1</label>
    </ligand>
</feature>
<organism evidence="4 5">
    <name type="scientific">Listeria fleischmannii</name>
    <dbReference type="NCBI Taxonomy" id="1069827"/>
    <lineage>
        <taxon>Bacteria</taxon>
        <taxon>Bacillati</taxon>
        <taxon>Bacillota</taxon>
        <taxon>Bacilli</taxon>
        <taxon>Bacillales</taxon>
        <taxon>Listeriaceae</taxon>
        <taxon>Listeria</taxon>
    </lineage>
</organism>
<feature type="binding site" evidence="1">
    <location>
        <position position="187"/>
    </location>
    <ligand>
        <name>Zn(2+)</name>
        <dbReference type="ChEBI" id="CHEBI:29105"/>
        <label>2</label>
    </ligand>
</feature>
<dbReference type="GO" id="GO:0004151">
    <property type="term" value="F:dihydroorotase activity"/>
    <property type="evidence" value="ECO:0007669"/>
    <property type="project" value="UniProtKB-EC"/>
</dbReference>
<dbReference type="NCBIfam" id="NF006689">
    <property type="entry name" value="PRK09237.1"/>
    <property type="match status" value="1"/>
</dbReference>
<feature type="binding site" evidence="1">
    <location>
        <position position="210"/>
    </location>
    <ligand>
        <name>Zn(2+)</name>
        <dbReference type="ChEBI" id="CHEBI:29105"/>
        <label>2</label>
    </ligand>
</feature>
<dbReference type="Pfam" id="PF22647">
    <property type="entry name" value="EF_0837-like_N"/>
    <property type="match status" value="1"/>
</dbReference>
<dbReference type="Proteomes" id="UP000571128">
    <property type="component" value="Unassembled WGS sequence"/>
</dbReference>
<evidence type="ECO:0000256" key="3">
    <source>
        <dbReference type="PIRSR" id="PIRSR039004-3"/>
    </source>
</evidence>
<comment type="caution">
    <text evidence="4">The sequence shown here is derived from an EMBL/GenBank/DDBJ whole genome shotgun (WGS) entry which is preliminary data.</text>
</comment>
<dbReference type="InterPro" id="IPR047601">
    <property type="entry name" value="EF_0837-like"/>
</dbReference>
<dbReference type="AlphaFoldDB" id="A0A841YC72"/>
<evidence type="ECO:0000256" key="2">
    <source>
        <dbReference type="PIRSR" id="PIRSR039004-2"/>
    </source>
</evidence>
<gene>
    <name evidence="4" type="ORF">HB844_03315</name>
</gene>
<name>A0A841YC72_9LIST</name>
<keyword evidence="1" id="KW-0479">Metal-binding</keyword>
<dbReference type="InterPro" id="IPR011059">
    <property type="entry name" value="Metal-dep_hydrolase_composite"/>
</dbReference>
<feature type="binding site" evidence="1">
    <location>
        <position position="271"/>
    </location>
    <ligand>
        <name>Zn(2+)</name>
        <dbReference type="ChEBI" id="CHEBI:29105"/>
        <label>1</label>
    </ligand>
</feature>
<dbReference type="EC" id="3.5.2.3" evidence="4"/>
<proteinExistence type="predicted"/>
<evidence type="ECO:0000256" key="1">
    <source>
        <dbReference type="PIRSR" id="PIRSR039004-1"/>
    </source>
</evidence>
<feature type="site" description="Transition state stabilizer" evidence="3">
    <location>
        <position position="155"/>
    </location>
</feature>
<feature type="binding site" description="via carbamate group" evidence="1">
    <location>
        <position position="153"/>
    </location>
    <ligand>
        <name>Zn(2+)</name>
        <dbReference type="ChEBI" id="CHEBI:29105"/>
        <label>2</label>
    </ligand>
</feature>
<dbReference type="InterPro" id="IPR020043">
    <property type="entry name" value="Deacetylase_Atu3266-like"/>
</dbReference>
<feature type="binding site" evidence="1">
    <location>
        <position position="59"/>
    </location>
    <ligand>
        <name>Zn(2+)</name>
        <dbReference type="ChEBI" id="CHEBI:29105"/>
        <label>1</label>
    </ligand>
</feature>